<dbReference type="EMBL" id="AVOT02001074">
    <property type="protein sequence ID" value="MBW0465566.1"/>
    <property type="molecule type" value="Genomic_DNA"/>
</dbReference>
<accession>A0A9Q3GFS0</accession>
<feature type="compositionally biased region" description="Basic and acidic residues" evidence="1">
    <location>
        <begin position="77"/>
        <end position="94"/>
    </location>
</feature>
<name>A0A9Q3GFS0_9BASI</name>
<feature type="compositionally biased region" description="Basic and acidic residues" evidence="1">
    <location>
        <begin position="102"/>
        <end position="122"/>
    </location>
</feature>
<reference evidence="2" key="1">
    <citation type="submission" date="2021-03" db="EMBL/GenBank/DDBJ databases">
        <title>Draft genome sequence of rust myrtle Austropuccinia psidii MF-1, a brazilian biotype.</title>
        <authorList>
            <person name="Quecine M.C."/>
            <person name="Pachon D.M.R."/>
            <person name="Bonatelli M.L."/>
            <person name="Correr F.H."/>
            <person name="Franceschini L.M."/>
            <person name="Leite T.F."/>
            <person name="Margarido G.R.A."/>
            <person name="Almeida C.A."/>
            <person name="Ferrarezi J.A."/>
            <person name="Labate C.A."/>
        </authorList>
    </citation>
    <scope>NUCLEOTIDE SEQUENCE</scope>
    <source>
        <strain evidence="2">MF-1</strain>
    </source>
</reference>
<organism evidence="2 3">
    <name type="scientific">Austropuccinia psidii MF-1</name>
    <dbReference type="NCBI Taxonomy" id="1389203"/>
    <lineage>
        <taxon>Eukaryota</taxon>
        <taxon>Fungi</taxon>
        <taxon>Dikarya</taxon>
        <taxon>Basidiomycota</taxon>
        <taxon>Pucciniomycotina</taxon>
        <taxon>Pucciniomycetes</taxon>
        <taxon>Pucciniales</taxon>
        <taxon>Sphaerophragmiaceae</taxon>
        <taxon>Austropuccinia</taxon>
    </lineage>
</organism>
<evidence type="ECO:0000256" key="1">
    <source>
        <dbReference type="SAM" id="MobiDB-lite"/>
    </source>
</evidence>
<keyword evidence="3" id="KW-1185">Reference proteome</keyword>
<proteinExistence type="predicted"/>
<feature type="region of interest" description="Disordered" evidence="1">
    <location>
        <begin position="59"/>
        <end position="122"/>
    </location>
</feature>
<sequence>MDDIANIFQDVRQRAYIEKYTPYKISGFKEKQPFRVEFKDKPRGRVAEVAKRKNYCHSCGSKDHYSNNSPKAKKKVFAIDKVPEQESPTEDSKLGKPALSHQRKELQESIREDDFHWDNYTP</sequence>
<dbReference type="AlphaFoldDB" id="A0A9Q3GFS0"/>
<gene>
    <name evidence="2" type="ORF">O181_005281</name>
</gene>
<comment type="caution">
    <text evidence="2">The sequence shown here is derived from an EMBL/GenBank/DDBJ whole genome shotgun (WGS) entry which is preliminary data.</text>
</comment>
<protein>
    <submittedName>
        <fullName evidence="2">Uncharacterized protein</fullName>
    </submittedName>
</protein>
<dbReference type="Proteomes" id="UP000765509">
    <property type="component" value="Unassembled WGS sequence"/>
</dbReference>
<evidence type="ECO:0000313" key="2">
    <source>
        <dbReference type="EMBL" id="MBW0465566.1"/>
    </source>
</evidence>
<evidence type="ECO:0000313" key="3">
    <source>
        <dbReference type="Proteomes" id="UP000765509"/>
    </source>
</evidence>